<evidence type="ECO:0000256" key="6">
    <source>
        <dbReference type="ARBA" id="ARBA00022679"/>
    </source>
</evidence>
<accession>A0AAV7KHT9</accession>
<evidence type="ECO:0000256" key="10">
    <source>
        <dbReference type="ARBA" id="ARBA00023034"/>
    </source>
</evidence>
<evidence type="ECO:0000313" key="17">
    <source>
        <dbReference type="Proteomes" id="UP001165289"/>
    </source>
</evidence>
<feature type="domain" description="Glycosyltransferase family 18 catalytic" evidence="15">
    <location>
        <begin position="90"/>
        <end position="396"/>
    </location>
</feature>
<keyword evidence="8" id="KW-0735">Signal-anchor</keyword>
<keyword evidence="5" id="KW-0328">Glycosyltransferase</keyword>
<evidence type="ECO:0000256" key="2">
    <source>
        <dbReference type="ARBA" id="ARBA00004922"/>
    </source>
</evidence>
<comment type="caution">
    <text evidence="16">The sequence shown here is derived from an EMBL/GenBank/DDBJ whole genome shotgun (WGS) entry which is preliminary data.</text>
</comment>
<gene>
    <name evidence="16" type="ORF">LOD99_14029</name>
</gene>
<keyword evidence="12" id="KW-0325">Glycoprotein</keyword>
<evidence type="ECO:0000256" key="11">
    <source>
        <dbReference type="ARBA" id="ARBA00023136"/>
    </source>
</evidence>
<evidence type="ECO:0000256" key="8">
    <source>
        <dbReference type="ARBA" id="ARBA00022968"/>
    </source>
</evidence>
<evidence type="ECO:0000256" key="14">
    <source>
        <dbReference type="SAM" id="Phobius"/>
    </source>
</evidence>
<keyword evidence="17" id="KW-1185">Reference proteome</keyword>
<evidence type="ECO:0000256" key="9">
    <source>
        <dbReference type="ARBA" id="ARBA00022989"/>
    </source>
</evidence>
<keyword evidence="9 14" id="KW-1133">Transmembrane helix</keyword>
<dbReference type="GO" id="GO:0030144">
    <property type="term" value="F:alpha-1,6-mannosylglycoprotein 6-beta-N-acetylglucosaminyltransferase activity"/>
    <property type="evidence" value="ECO:0007669"/>
    <property type="project" value="UniProtKB-EC"/>
</dbReference>
<reference evidence="16 17" key="1">
    <citation type="journal article" date="2023" name="BMC Biol.">
        <title>The compact genome of the sponge Oopsacas minuta (Hexactinellida) is lacking key metazoan core genes.</title>
        <authorList>
            <person name="Santini S."/>
            <person name="Schenkelaars Q."/>
            <person name="Jourda C."/>
            <person name="Duchesne M."/>
            <person name="Belahbib H."/>
            <person name="Rocher C."/>
            <person name="Selva M."/>
            <person name="Riesgo A."/>
            <person name="Vervoort M."/>
            <person name="Leys S.P."/>
            <person name="Kodjabachian L."/>
            <person name="Le Bivic A."/>
            <person name="Borchiellini C."/>
            <person name="Claverie J.M."/>
            <person name="Renard E."/>
        </authorList>
    </citation>
    <scope>NUCLEOTIDE SEQUENCE [LARGE SCALE GENOMIC DNA]</scope>
    <source>
        <strain evidence="16">SPO-2</strain>
    </source>
</reference>
<evidence type="ECO:0000256" key="7">
    <source>
        <dbReference type="ARBA" id="ARBA00022692"/>
    </source>
</evidence>
<evidence type="ECO:0000313" key="16">
    <source>
        <dbReference type="EMBL" id="KAI6660443.1"/>
    </source>
</evidence>
<dbReference type="GO" id="GO:0006487">
    <property type="term" value="P:protein N-linked glycosylation"/>
    <property type="evidence" value="ECO:0007669"/>
    <property type="project" value="TreeGrafter"/>
</dbReference>
<dbReference type="InterPro" id="IPR052105">
    <property type="entry name" value="MGAT5_Glycosyltransferase"/>
</dbReference>
<comment type="pathway">
    <text evidence="2">Protein modification; protein glycosylation.</text>
</comment>
<name>A0AAV7KHT9_9METZ</name>
<sequence length="403" mass="47239">MYIKIYRLQVRYCSGFRSTSKLLFLSCVCIWSLVCCHLYLSTCYYCNQERDQDETNWPLVIEHKGRWSPDRIYQSNKIPDLGIFLNSDMFLSQGKRLLWIKQRISRLSEDWERAFEDVKHKPYIQIDPMSVLVFPGLLSEYSPYNFAENAFKGGYLGELIQWSDLLAGLHILGHRVRIITQREYVLSLKNTTDEFDLVFTDYTGLKALESIEMFLQYKCKTRVLDVYGTEPRYNFRTADYNTLERYANWNLEDTKQFWTFYPDTPDNTFLGFVVPQSNTIPTRTVTNRNIAVVYGKLADSLYNQRHNVPLLQMVSEFFEVHSTFREGYTHLPDNIINHGFLKSNDFAMLLGRAKLFIGLGYPYDGPGPFEALAEGAIFLQHKFSPSRNRDNDKFFSVSEEYSH</sequence>
<comment type="catalytic activity">
    <reaction evidence="13">
        <text>N(4)-{beta-D-GlcNAc-(1-&gt;2)-[beta-D-GlcNAc-(1-&gt;4)]-alpha-D-Man-(1-&gt;3)-[beta-D-GlcNAc-(1-&gt;2)-alpha-D-Man-(1-&gt;6)]-beta-D-Man-(1-&gt;4)-beta-D-GlcNAc-(1-&gt;4)-beta-D-GlcNAc}-L-asparaginyl-[protein] + UDP-N-acetyl-alpha-D-glucosamine = N(4)-{beta-D-GlcNAc-(1-&gt;2)-[beta-D-GlcNAc-(1-&gt;4)]-alpha-D-Man-(1-&gt;3)-[beta-D-GlcNAc-(1-&gt;2)-[beta-D-GlcNAc-(1-&gt;6)]-alpha-D-Man-(1-&gt;6)]-beta-D-Man-(1-&gt;4)-beta-D-GlcNAc-(1-&gt;4)-beta-D-GlcNAc}-L-asparaginyl-[protein] + UDP + H(+)</text>
        <dbReference type="Rhea" id="RHEA:16921"/>
        <dbReference type="Rhea" id="RHEA-COMP:14374"/>
        <dbReference type="Rhea" id="RHEA-COMP:14377"/>
        <dbReference type="ChEBI" id="CHEBI:15378"/>
        <dbReference type="ChEBI" id="CHEBI:57705"/>
        <dbReference type="ChEBI" id="CHEBI:58223"/>
        <dbReference type="ChEBI" id="CHEBI:139507"/>
        <dbReference type="ChEBI" id="CHEBI:139510"/>
        <dbReference type="EC" id="2.4.1.155"/>
    </reaction>
</comment>
<keyword evidence="6" id="KW-0808">Transferase</keyword>
<evidence type="ECO:0000259" key="15">
    <source>
        <dbReference type="Pfam" id="PF15024"/>
    </source>
</evidence>
<dbReference type="PANTHER" id="PTHR15075:SF2">
    <property type="entry name" value="ALPHA-1,6-MANNOSYLGLYCOPROTEIN 6-BETA-N-ACETYLGLUCOSAMINYLTRANSFERASE"/>
    <property type="match status" value="1"/>
</dbReference>
<evidence type="ECO:0000256" key="5">
    <source>
        <dbReference type="ARBA" id="ARBA00022676"/>
    </source>
</evidence>
<keyword evidence="10" id="KW-0333">Golgi apparatus</keyword>
<dbReference type="PANTHER" id="PTHR15075">
    <property type="entry name" value="ALPHA-MANNOSIDE BETA-1,6-N-ACETYLGLUCOSAMINYLTRANSFERASE"/>
    <property type="match status" value="1"/>
</dbReference>
<dbReference type="Proteomes" id="UP001165289">
    <property type="component" value="Unassembled WGS sequence"/>
</dbReference>
<evidence type="ECO:0000256" key="1">
    <source>
        <dbReference type="ARBA" id="ARBA00004323"/>
    </source>
</evidence>
<keyword evidence="7 14" id="KW-0812">Transmembrane</keyword>
<feature type="transmembrane region" description="Helical" evidence="14">
    <location>
        <begin position="21"/>
        <end position="40"/>
    </location>
</feature>
<evidence type="ECO:0000256" key="4">
    <source>
        <dbReference type="ARBA" id="ARBA00012671"/>
    </source>
</evidence>
<comment type="subcellular location">
    <subcellularLocation>
        <location evidence="1">Golgi apparatus membrane</location>
        <topology evidence="1">Single-pass type II membrane protein</topology>
    </subcellularLocation>
</comment>
<organism evidence="16 17">
    <name type="scientific">Oopsacas minuta</name>
    <dbReference type="NCBI Taxonomy" id="111878"/>
    <lineage>
        <taxon>Eukaryota</taxon>
        <taxon>Metazoa</taxon>
        <taxon>Porifera</taxon>
        <taxon>Hexactinellida</taxon>
        <taxon>Hexasterophora</taxon>
        <taxon>Lyssacinosida</taxon>
        <taxon>Leucopsacidae</taxon>
        <taxon>Oopsacas</taxon>
    </lineage>
</organism>
<keyword evidence="11 14" id="KW-0472">Membrane</keyword>
<evidence type="ECO:0000256" key="12">
    <source>
        <dbReference type="ARBA" id="ARBA00023180"/>
    </source>
</evidence>
<dbReference type="InterPro" id="IPR026116">
    <property type="entry name" value="GT18_cat"/>
</dbReference>
<proteinExistence type="inferred from homology"/>
<comment type="similarity">
    <text evidence="3">Belongs to the glycosyltransferase 18 family.</text>
</comment>
<evidence type="ECO:0000256" key="13">
    <source>
        <dbReference type="ARBA" id="ARBA00048243"/>
    </source>
</evidence>
<dbReference type="Pfam" id="PF15024">
    <property type="entry name" value="Glyco_transf_18"/>
    <property type="match status" value="1"/>
</dbReference>
<evidence type="ECO:0000256" key="3">
    <source>
        <dbReference type="ARBA" id="ARBA00007477"/>
    </source>
</evidence>
<dbReference type="AlphaFoldDB" id="A0AAV7KHT9"/>
<dbReference type="EMBL" id="JAKMXF010000033">
    <property type="protein sequence ID" value="KAI6660443.1"/>
    <property type="molecule type" value="Genomic_DNA"/>
</dbReference>
<dbReference type="GO" id="GO:0000139">
    <property type="term" value="C:Golgi membrane"/>
    <property type="evidence" value="ECO:0007669"/>
    <property type="project" value="UniProtKB-SubCell"/>
</dbReference>
<protein>
    <recommendedName>
        <fullName evidence="4">alpha-1,6-mannosyl-glycoprotein 6-beta-N-acetylglucosaminyltransferase</fullName>
        <ecNumber evidence="4">2.4.1.155</ecNumber>
    </recommendedName>
</protein>
<dbReference type="EC" id="2.4.1.155" evidence="4"/>